<gene>
    <name evidence="1" type="ordered locus">BN4_12408</name>
</gene>
<dbReference type="STRING" id="1322246.BN4_12408"/>
<dbReference type="OrthoDB" id="5438497at2"/>
<reference evidence="1 2" key="1">
    <citation type="journal article" date="2013" name="PLoS ONE">
        <title>The first genomic and proteomic characterization of a deep-sea sulfate reducer: insights into the piezophilic lifestyle of Desulfovibrio piezophilus.</title>
        <authorList>
            <person name="Pradel N."/>
            <person name="Ji B."/>
            <person name="Gimenez G."/>
            <person name="Talla E."/>
            <person name="Lenoble P."/>
            <person name="Garel M."/>
            <person name="Tamburini C."/>
            <person name="Fourquet P."/>
            <person name="Lebrun R."/>
            <person name="Bertin P."/>
            <person name="Denis Y."/>
            <person name="Pophillat M."/>
            <person name="Barbe V."/>
            <person name="Ollivier B."/>
            <person name="Dolla A."/>
        </authorList>
    </citation>
    <scope>NUCLEOTIDE SEQUENCE [LARGE SCALE GENOMIC DNA]</scope>
    <source>
        <strain evidence="2">DSM 10523 / SB164P1</strain>
    </source>
</reference>
<dbReference type="Proteomes" id="UP000011724">
    <property type="component" value="Chromosome"/>
</dbReference>
<dbReference type="AlphaFoldDB" id="M1WXB8"/>
<evidence type="ECO:0000313" key="2">
    <source>
        <dbReference type="Proteomes" id="UP000011724"/>
    </source>
</evidence>
<keyword evidence="2" id="KW-1185">Reference proteome</keyword>
<organism evidence="1 2">
    <name type="scientific">Pseudodesulfovibrio piezophilus (strain DSM 21447 / JCM 15486 / C1TLV30)</name>
    <name type="common">Desulfovibrio piezophilus</name>
    <dbReference type="NCBI Taxonomy" id="1322246"/>
    <lineage>
        <taxon>Bacteria</taxon>
        <taxon>Pseudomonadati</taxon>
        <taxon>Thermodesulfobacteriota</taxon>
        <taxon>Desulfovibrionia</taxon>
        <taxon>Desulfovibrionales</taxon>
        <taxon>Desulfovibrionaceae</taxon>
    </lineage>
</organism>
<dbReference type="PATRIC" id="fig|879567.3.peg.2569"/>
<dbReference type="HOGENOM" id="CLU_021036_0_0_7"/>
<protein>
    <submittedName>
        <fullName evidence="1">Uncharacterized protein</fullName>
    </submittedName>
</protein>
<dbReference type="eggNOG" id="ENOG502Z8BQ">
    <property type="taxonomic scope" value="Bacteria"/>
</dbReference>
<sequence length="698" mass="77263">MSISTPSLTNFTAGEMSPRLEGRTDLSKYYNGCRKLKNFHIHPHGGITRRSGFRFVAQAISQNKPTLLIPFEFNGAQTYVLEFGEEDSGQGRMRVFADHGVVLSDGEEYLRDIPYKAEELEDLRFAQTADILILIHPSHPVRKMTRLDHDDWALEELEFMGQPEVWGPENYPSAVCFFEQRLVLAATPNEPGTLWFSRTGEMTDFRLKTREVPLDGWRDREILDSNSDGVRNGQSGDTFTLLDGDGFENKDGIKGQDCDGITRYYRYKGTKSFVASGDNETITFKDSTAANTIEPIWTSDGVLNEQYWDSFEVGERTDAQAGDSPLSDDGIEVTLSGRQANAIEFMVPRSRLWIGTAGGEWTVSGASSEALSPENVKANHEGTCGAARSRPESVGFATLFIQRSGRKIREMAYRFESDAYVSKDLSLLSEHITETGVTQLAFVQEPDAVLYCVRNDGLLAALTYDPSQDVAAWSRHETDGVVEGVTSIYSDISKRDELWVVVRREVQGEVRRYIEYLEKGFSGVIEEAFFVDSGLSYSGESITELTGLDHLAGRTVTVLADGSVQTDKVVSDTGAITLDRPSSTVHAGLPYVSSVQPMRLEGGSQRGTTQTKRQRITKVSVRFHETLGGKIGPSANKLESLNFRSSAIPMDQSVGAFSGDKSITFPKGWTREGLLTVTQEQPLPMTILLIVPTSITNE</sequence>
<reference evidence="2" key="2">
    <citation type="journal article" date="2013" name="Stand. Genomic Sci.">
        <title>Complete genome sequence of Desulfocapsa sulfexigens, a marine deltaproteobacterium specialized in disproportionating inorganic sulfur compounds.</title>
        <authorList>
            <person name="Finster K.W."/>
            <person name="Kjeldsen K.U."/>
            <person name="Kube M."/>
            <person name="Reinhardt R."/>
            <person name="Mussmann M."/>
            <person name="Amann R."/>
            <person name="Schreiber L."/>
        </authorList>
    </citation>
    <scope>NUCLEOTIDE SEQUENCE [LARGE SCALE GENOMIC DNA]</scope>
    <source>
        <strain evidence="2">DSM 10523 / SB164P1</strain>
    </source>
</reference>
<proteinExistence type="predicted"/>
<dbReference type="BioCyc" id="DPIE1322246:BN4_RS12090-MONOMER"/>
<dbReference type="RefSeq" id="WP_015415686.1">
    <property type="nucleotide sequence ID" value="NC_020409.1"/>
</dbReference>
<dbReference type="EMBL" id="FO203427">
    <property type="protein sequence ID" value="CCH49643.1"/>
    <property type="molecule type" value="Genomic_DNA"/>
</dbReference>
<evidence type="ECO:0000313" key="1">
    <source>
        <dbReference type="EMBL" id="CCH49643.1"/>
    </source>
</evidence>
<dbReference type="KEGG" id="dpi:BN4_12408"/>
<name>M1WXB8_PSEP2</name>
<accession>M1WXB8</accession>